<dbReference type="EMBL" id="BAAAGA010000005">
    <property type="protein sequence ID" value="GAA0623983.1"/>
    <property type="molecule type" value="Genomic_DNA"/>
</dbReference>
<proteinExistence type="predicted"/>
<dbReference type="SUPFAM" id="SSF52540">
    <property type="entry name" value="P-loop containing nucleoside triphosphate hydrolases"/>
    <property type="match status" value="1"/>
</dbReference>
<accession>A0ABN1GYX3</accession>
<evidence type="ECO:0008006" key="3">
    <source>
        <dbReference type="Google" id="ProtNLM"/>
    </source>
</evidence>
<organism evidence="1 2">
    <name type="scientific">Brevundimonas kwangchunensis</name>
    <dbReference type="NCBI Taxonomy" id="322163"/>
    <lineage>
        <taxon>Bacteria</taxon>
        <taxon>Pseudomonadati</taxon>
        <taxon>Pseudomonadota</taxon>
        <taxon>Alphaproteobacteria</taxon>
        <taxon>Caulobacterales</taxon>
        <taxon>Caulobacteraceae</taxon>
        <taxon>Brevundimonas</taxon>
    </lineage>
</organism>
<sequence>MILIDPELWAKTRAGARSGRGFRYQDALCAALAVQAWAGEAAWTAVVPEGLEDATLHGANLEIRAQIKSRHDPRNLFSLTEIAGHVAEMTLKLPELAENDTRLALILETDIAGLHGCGFSTPISRSGQNLDDLTRALERAYGARTLDAPSLLERLHLIVEPDPLGALPDTLERKGGLTPAAGRLVGHQLRAAAGKAADDNFTNRPEQPATLGATDVQALIDSVQRVIDPLGKLELSDGLCEAADFHAPLNTSDFYSGVNVMPGHVGAGLVFDRPLETADILQALEISRRCLVAGPSGAGKSALTWLAAHHTRHAVRWYRVRRLSDVDAPRLAQLARVLDASPTRPVGFVVDDIGRLGAAGWDAMVTEVEAIPGLLLMGSIREEDVFLLGTASTTPVIRPHLDEALAQRLWSALSAEGDVAFAHWVEPFEESRGLLLEYTHLLTKGRRLEQTLAEQVRRRLAENRMDELELMRAIVFPGRYGAAVNGRAVQIGLGWEDFRMTRALARLIEEHAVREMPDGTLGGLHEIRSAYLDDAVQACTTAPLAEKVARAAAFVTTTNLHAFITRVLRAHPEMQKDVIAALASRVTAGGLADLTAAVHGLGLATADLVAEGWLEISRRFEVDDRFSSLLFTLTLSDPLDGDLPLFLKQRQTKAAFSEMQIEDLRIALFEALDNLGNIEMGQFGVEDVHRLQAALMPLRGCRAAPQFDLMIDQDLSEVPVIPLLEFVRTTEEVSPPQAARLIELAGGSESVLARLRDELPWITTPRLTQFEDEETGVSELAVEGYVRIISETVQTDLHGDVVRLCELMLAAAPEARRAVSDALTPTGDPLMVQGRSFNRKRIPRGNLPGPAHIAWTRAQARAVDRLVGAPQQTGRTASLAGLIEELARRLDEAATFYLRMEQPGNRWRLLLDIGAMLRDFVPPPQVSEAMSDTLDAGAFSGSDTMHAFAADLQRLATELANGDDTDVAVRAMRVVDLVETARKLADPELWRMISSPPTQVMSELHARLQDIRAVCGHIANDPLRRGRWAAHFSKTSRRHSPLPAAAAQSRAQAEADLASRCKTYKEAFAEAGLTVQVYSRAPEKDEGYAWPHVYFAGLVVSASIQEWLEIMPRFIEVCAGFADAPRMSWAPLIGDQIPPIAVVRIGETLLPDLGFATEWAEHLPYPIIGTPLLDKVTHTLNDISALSAMILDKGVDLNPAESEHAEAHLERINDAITWFNDAIEDTPSVAVAYAGQLVLTCFQRIQAELDDDFEGETLAAEFTRMLNNDMTDLTSQVAGLRIVLMEHALGLQAWSELSAPLDNDRPKI</sequence>
<dbReference type="InterPro" id="IPR027417">
    <property type="entry name" value="P-loop_NTPase"/>
</dbReference>
<evidence type="ECO:0000313" key="2">
    <source>
        <dbReference type="Proteomes" id="UP001501352"/>
    </source>
</evidence>
<reference evidence="1 2" key="1">
    <citation type="journal article" date="2019" name="Int. J. Syst. Evol. Microbiol.">
        <title>The Global Catalogue of Microorganisms (GCM) 10K type strain sequencing project: providing services to taxonomists for standard genome sequencing and annotation.</title>
        <authorList>
            <consortium name="The Broad Institute Genomics Platform"/>
            <consortium name="The Broad Institute Genome Sequencing Center for Infectious Disease"/>
            <person name="Wu L."/>
            <person name="Ma J."/>
        </authorList>
    </citation>
    <scope>NUCLEOTIDE SEQUENCE [LARGE SCALE GENOMIC DNA]</scope>
    <source>
        <strain evidence="1 2">JCM 12928</strain>
    </source>
</reference>
<name>A0ABN1GYX3_9CAUL</name>
<dbReference type="RefSeq" id="WP_343793360.1">
    <property type="nucleotide sequence ID" value="NZ_BAAAGA010000005.1"/>
</dbReference>
<gene>
    <name evidence="1" type="ORF">GCM10009422_20310</name>
</gene>
<evidence type="ECO:0000313" key="1">
    <source>
        <dbReference type="EMBL" id="GAA0623983.1"/>
    </source>
</evidence>
<comment type="caution">
    <text evidence="1">The sequence shown here is derived from an EMBL/GenBank/DDBJ whole genome shotgun (WGS) entry which is preliminary data.</text>
</comment>
<dbReference type="Proteomes" id="UP001501352">
    <property type="component" value="Unassembled WGS sequence"/>
</dbReference>
<keyword evidence="2" id="KW-1185">Reference proteome</keyword>
<protein>
    <recommendedName>
        <fullName evidence="3">AAA+ ATPase domain-containing protein</fullName>
    </recommendedName>
</protein>